<protein>
    <submittedName>
        <fullName evidence="2">RNA polymerase sigma-H factor</fullName>
    </submittedName>
</protein>
<accession>W1YPW6</accession>
<dbReference type="Gene3D" id="1.20.120.1810">
    <property type="match status" value="1"/>
</dbReference>
<dbReference type="AlphaFoldDB" id="W1YPW6"/>
<dbReference type="SUPFAM" id="SSF88946">
    <property type="entry name" value="Sigma2 domain of RNA polymerase sigma factors"/>
    <property type="match status" value="1"/>
</dbReference>
<feature type="non-terminal residue" evidence="2">
    <location>
        <position position="71"/>
    </location>
</feature>
<evidence type="ECO:0000313" key="2">
    <source>
        <dbReference type="EMBL" id="ETJ43224.1"/>
    </source>
</evidence>
<dbReference type="Pfam" id="PF04542">
    <property type="entry name" value="Sigma70_r2"/>
    <property type="match status" value="1"/>
</dbReference>
<evidence type="ECO:0000259" key="1">
    <source>
        <dbReference type="Pfam" id="PF04542"/>
    </source>
</evidence>
<sequence>MNSIHTRKSDYNFKEMTDEQVVVIAQEEQNEFAIDYIVNKYKNFVRAKARSYFLVGADREDIIQEGMIGLY</sequence>
<name>W1YPW6_9ZZZZ</name>
<dbReference type="EMBL" id="AZMM01002777">
    <property type="protein sequence ID" value="ETJ43224.1"/>
    <property type="molecule type" value="Genomic_DNA"/>
</dbReference>
<gene>
    <name evidence="2" type="ORF">Q604_UNBC02777G0001</name>
</gene>
<dbReference type="GO" id="GO:0003700">
    <property type="term" value="F:DNA-binding transcription factor activity"/>
    <property type="evidence" value="ECO:0007669"/>
    <property type="project" value="InterPro"/>
</dbReference>
<comment type="caution">
    <text evidence="2">The sequence shown here is derived from an EMBL/GenBank/DDBJ whole genome shotgun (WGS) entry which is preliminary data.</text>
</comment>
<dbReference type="InterPro" id="IPR013325">
    <property type="entry name" value="RNA_pol_sigma_r2"/>
</dbReference>
<proteinExistence type="predicted"/>
<dbReference type="GO" id="GO:0006352">
    <property type="term" value="P:DNA-templated transcription initiation"/>
    <property type="evidence" value="ECO:0007669"/>
    <property type="project" value="InterPro"/>
</dbReference>
<feature type="domain" description="RNA polymerase sigma-70 region 2" evidence="1">
    <location>
        <begin position="38"/>
        <end position="71"/>
    </location>
</feature>
<reference evidence="2" key="1">
    <citation type="submission" date="2013-12" db="EMBL/GenBank/DDBJ databases">
        <title>A Varibaculum cambriense genome reconstructed from a premature infant gut community with otherwise low bacterial novelty that shifts toward anaerobic metabolism during the third week of life.</title>
        <authorList>
            <person name="Brown C.T."/>
            <person name="Sharon I."/>
            <person name="Thomas B.C."/>
            <person name="Castelle C.J."/>
            <person name="Morowitz M.J."/>
            <person name="Banfield J.F."/>
        </authorList>
    </citation>
    <scope>NUCLEOTIDE SEQUENCE</scope>
</reference>
<organism evidence="2">
    <name type="scientific">human gut metagenome</name>
    <dbReference type="NCBI Taxonomy" id="408170"/>
    <lineage>
        <taxon>unclassified sequences</taxon>
        <taxon>metagenomes</taxon>
        <taxon>organismal metagenomes</taxon>
    </lineage>
</organism>
<dbReference type="InterPro" id="IPR007627">
    <property type="entry name" value="RNA_pol_sigma70_r2"/>
</dbReference>